<dbReference type="AlphaFoldDB" id="A0A809SIG9"/>
<evidence type="ECO:0000259" key="9">
    <source>
        <dbReference type="PROSITE" id="PS50893"/>
    </source>
</evidence>
<evidence type="ECO:0000256" key="7">
    <source>
        <dbReference type="ARBA" id="ARBA00023136"/>
    </source>
</evidence>
<proteinExistence type="inferred from homology"/>
<evidence type="ECO:0000256" key="3">
    <source>
        <dbReference type="ARBA" id="ARBA00022475"/>
    </source>
</evidence>
<dbReference type="SMART" id="SM00382">
    <property type="entry name" value="AAA"/>
    <property type="match status" value="1"/>
</dbReference>
<evidence type="ECO:0000256" key="2">
    <source>
        <dbReference type="ARBA" id="ARBA00022448"/>
    </source>
</evidence>
<keyword evidence="4 8" id="KW-0547">Nucleotide-binding</keyword>
<accession>A0A809SIG9</accession>
<dbReference type="InterPro" id="IPR003593">
    <property type="entry name" value="AAA+_ATPase"/>
</dbReference>
<dbReference type="Gene3D" id="3.40.50.300">
    <property type="entry name" value="P-loop containing nucleotide triphosphate hydrolases"/>
    <property type="match status" value="1"/>
</dbReference>
<dbReference type="GO" id="GO:0042626">
    <property type="term" value="F:ATPase-coupled transmembrane transporter activity"/>
    <property type="evidence" value="ECO:0007669"/>
    <property type="project" value="TreeGrafter"/>
</dbReference>
<evidence type="ECO:0000256" key="6">
    <source>
        <dbReference type="ARBA" id="ARBA00022967"/>
    </source>
</evidence>
<dbReference type="InterPro" id="IPR030946">
    <property type="entry name" value="EcfA2"/>
</dbReference>
<dbReference type="InterPro" id="IPR017871">
    <property type="entry name" value="ABC_transporter-like_CS"/>
</dbReference>
<keyword evidence="11" id="KW-1185">Reference proteome</keyword>
<dbReference type="NCBIfam" id="TIGR04521">
    <property type="entry name" value="ECF_ATPase_2"/>
    <property type="match status" value="1"/>
</dbReference>
<name>A0A809SIG9_9BACT</name>
<dbReference type="EMBL" id="AP022325">
    <property type="protein sequence ID" value="BBU47863.1"/>
    <property type="molecule type" value="Genomic_DNA"/>
</dbReference>
<dbReference type="GO" id="GO:0043190">
    <property type="term" value="C:ATP-binding cassette (ABC) transporter complex"/>
    <property type="evidence" value="ECO:0007669"/>
    <property type="project" value="TreeGrafter"/>
</dbReference>
<evidence type="ECO:0000256" key="1">
    <source>
        <dbReference type="ARBA" id="ARBA00004202"/>
    </source>
</evidence>
<dbReference type="Pfam" id="PF00005">
    <property type="entry name" value="ABC_tran"/>
    <property type="match status" value="1"/>
</dbReference>
<dbReference type="SUPFAM" id="SSF52540">
    <property type="entry name" value="P-loop containing nucleoside triphosphate hydrolases"/>
    <property type="match status" value="1"/>
</dbReference>
<dbReference type="PANTHER" id="PTHR43553">
    <property type="entry name" value="HEAVY METAL TRANSPORTER"/>
    <property type="match status" value="1"/>
</dbReference>
<keyword evidence="3 8" id="KW-1003">Cell membrane</keyword>
<dbReference type="Proteomes" id="UP000464317">
    <property type="component" value="Chromosome"/>
</dbReference>
<dbReference type="PANTHER" id="PTHR43553:SF27">
    <property type="entry name" value="ENERGY-COUPLING FACTOR TRANSPORTER ATP-BINDING PROTEIN ECFA2"/>
    <property type="match status" value="1"/>
</dbReference>
<dbReference type="InterPro" id="IPR003439">
    <property type="entry name" value="ABC_transporter-like_ATP-bd"/>
</dbReference>
<comment type="subunit">
    <text evidence="8">Forms a stable energy-coupling factor (ECF) transporter complex composed of 2 membrane-embedded substrate-binding proteins (S component), 2 ATP-binding proteins (A component) and 2 transmembrane proteins (T component).</text>
</comment>
<comment type="function">
    <text evidence="8">ATP-binding (A) component of a common energy-coupling factor (ECF) ABC-transporter complex.</text>
</comment>
<dbReference type="GO" id="GO:0016887">
    <property type="term" value="F:ATP hydrolysis activity"/>
    <property type="evidence" value="ECO:0007669"/>
    <property type="project" value="InterPro"/>
</dbReference>
<keyword evidence="6" id="KW-1278">Translocase</keyword>
<dbReference type="CDD" id="cd03225">
    <property type="entry name" value="ABC_cobalt_CbiO_domain1"/>
    <property type="match status" value="1"/>
</dbReference>
<evidence type="ECO:0000313" key="10">
    <source>
        <dbReference type="EMBL" id="BBU47863.1"/>
    </source>
</evidence>
<dbReference type="KEGG" id="mfel:JPM2_5560"/>
<comment type="subcellular location">
    <subcellularLocation>
        <location evidence="1 8">Cell membrane</location>
        <topology evidence="1 8">Peripheral membrane protein</topology>
    </subcellularLocation>
</comment>
<protein>
    <recommendedName>
        <fullName evidence="8">Energy-coupling factor transporter ATP-binding protein EcfA2</fullName>
        <ecNumber evidence="8">7.-.-.-</ecNumber>
    </recommendedName>
</protein>
<dbReference type="FunFam" id="3.40.50.300:FF:000224">
    <property type="entry name" value="Energy-coupling factor transporter ATP-binding protein EcfA"/>
    <property type="match status" value="1"/>
</dbReference>
<dbReference type="NCBIfam" id="NF010170">
    <property type="entry name" value="PRK13651.1"/>
    <property type="match status" value="1"/>
</dbReference>
<keyword evidence="7 8" id="KW-0472">Membrane</keyword>
<dbReference type="InterPro" id="IPR015856">
    <property type="entry name" value="ABC_transpr_CbiO/EcfA_su"/>
</dbReference>
<dbReference type="InterPro" id="IPR050095">
    <property type="entry name" value="ECF_ABC_transporter_ATP-bd"/>
</dbReference>
<dbReference type="PROSITE" id="PS00211">
    <property type="entry name" value="ABC_TRANSPORTER_1"/>
    <property type="match status" value="1"/>
</dbReference>
<comment type="similarity">
    <text evidence="8">Belongs to the ABC transporter superfamily. Energy-coupling factor EcfA family.</text>
</comment>
<evidence type="ECO:0000256" key="8">
    <source>
        <dbReference type="RuleBase" id="RU365104"/>
    </source>
</evidence>
<dbReference type="InterPro" id="IPR027417">
    <property type="entry name" value="P-loop_NTPase"/>
</dbReference>
<dbReference type="RefSeq" id="WP_161553278.1">
    <property type="nucleotide sequence ID" value="NZ_AP022325.1"/>
</dbReference>
<dbReference type="EC" id="7.-.-.-" evidence="8"/>
<organism evidence="10 11">
    <name type="scientific">Mycoplasmopsis felis</name>
    <dbReference type="NCBI Taxonomy" id="33923"/>
    <lineage>
        <taxon>Bacteria</taxon>
        <taxon>Bacillati</taxon>
        <taxon>Mycoplasmatota</taxon>
        <taxon>Mycoplasmoidales</taxon>
        <taxon>Metamycoplasmataceae</taxon>
        <taxon>Mycoplasmopsis</taxon>
    </lineage>
</organism>
<gene>
    <name evidence="10" type="primary">ecfA</name>
    <name evidence="10" type="ORF">JPM2_5560</name>
</gene>
<keyword evidence="2 8" id="KW-0813">Transport</keyword>
<sequence length="303" mass="34238">MQIKINHIGHIFNRKTPWEFHGLKDVNLEISENEYIGIIGSTGSGKTTLIEHLNVLLNPTFGSIEWIFNADIYNKKTKKIENTNLHITNDSKNSKKLKNIIDIRKKIGVVFQFAEYQLFKNTIREDIAFGPIAFGMDKEKAYQKASEVIKMVGLSEEYLERSPFELSGGQKRRVAIAGILAMDPEIMIFDEPTAGLDPVGVKEVLDILTNLHKNGKTIINVTHDLDHVLERAQKVIILKEGSLVASGKPYELLSDINLLVQNHLQPPKLLEFVDKLRKLNINVPEVKSMQELVDYLNSLKGGN</sequence>
<dbReference type="GO" id="GO:0005524">
    <property type="term" value="F:ATP binding"/>
    <property type="evidence" value="ECO:0007669"/>
    <property type="project" value="UniProtKB-UniRule"/>
</dbReference>
<reference evidence="10 11" key="1">
    <citation type="submission" date="2020-01" db="EMBL/GenBank/DDBJ databases">
        <title>Complete genome sequence of Mycoplasma felis strain Myco-2.</title>
        <authorList>
            <person name="Kinoshita Y."/>
            <person name="Niwa H."/>
            <person name="Uchida-Fujii E."/>
            <person name="Nukada T."/>
        </authorList>
    </citation>
    <scope>NUCLEOTIDE SEQUENCE [LARGE SCALE GENOMIC DNA]</scope>
    <source>
        <strain evidence="10 11">Myco-2</strain>
    </source>
</reference>
<dbReference type="PROSITE" id="PS50893">
    <property type="entry name" value="ABC_TRANSPORTER_2"/>
    <property type="match status" value="1"/>
</dbReference>
<evidence type="ECO:0000256" key="4">
    <source>
        <dbReference type="ARBA" id="ARBA00022741"/>
    </source>
</evidence>
<evidence type="ECO:0000313" key="11">
    <source>
        <dbReference type="Proteomes" id="UP000464317"/>
    </source>
</evidence>
<evidence type="ECO:0000256" key="5">
    <source>
        <dbReference type="ARBA" id="ARBA00022840"/>
    </source>
</evidence>
<feature type="domain" description="ABC transporter" evidence="9">
    <location>
        <begin position="3"/>
        <end position="265"/>
    </location>
</feature>
<keyword evidence="5 8" id="KW-0067">ATP-binding</keyword>